<dbReference type="InterPro" id="IPR004360">
    <property type="entry name" value="Glyas_Fos-R_dOase_dom"/>
</dbReference>
<feature type="domain" description="VOC" evidence="1">
    <location>
        <begin position="6"/>
        <end position="118"/>
    </location>
</feature>
<comment type="caution">
    <text evidence="2">The sequence shown here is derived from an EMBL/GenBank/DDBJ whole genome shotgun (WGS) entry which is preliminary data.</text>
</comment>
<dbReference type="Pfam" id="PF00903">
    <property type="entry name" value="Glyoxalase"/>
    <property type="match status" value="1"/>
</dbReference>
<dbReference type="Gene3D" id="3.10.180.10">
    <property type="entry name" value="2,3-Dihydroxybiphenyl 1,2-Dioxygenase, domain 1"/>
    <property type="match status" value="1"/>
</dbReference>
<dbReference type="InterPro" id="IPR029068">
    <property type="entry name" value="Glyas_Bleomycin-R_OHBP_Dase"/>
</dbReference>
<evidence type="ECO:0000259" key="1">
    <source>
        <dbReference type="PROSITE" id="PS51819"/>
    </source>
</evidence>
<keyword evidence="3" id="KW-1185">Reference proteome</keyword>
<dbReference type="EMBL" id="JAPWIJ010000007">
    <property type="protein sequence ID" value="MCZ4520452.1"/>
    <property type="molecule type" value="Genomic_DNA"/>
</dbReference>
<dbReference type="InterPro" id="IPR037523">
    <property type="entry name" value="VOC_core"/>
</dbReference>
<evidence type="ECO:0000313" key="2">
    <source>
        <dbReference type="EMBL" id="MCZ4520452.1"/>
    </source>
</evidence>
<sequence length="131" mass="14108">MTSISQVGNVFYFADDLPAAIEWYRALLGIDPVDEHPQLAAFDVSGTRLTVHLTDTYNRPAGTAGSVSYWDVDDVDAVVAHCVSRGGVAHRGPKTVFTGERLCQVLDPFGNLIGFRQPTAVSENRSDTAGP</sequence>
<evidence type="ECO:0000313" key="3">
    <source>
        <dbReference type="Proteomes" id="UP001081071"/>
    </source>
</evidence>
<dbReference type="PROSITE" id="PS51819">
    <property type="entry name" value="VOC"/>
    <property type="match status" value="1"/>
</dbReference>
<proteinExistence type="predicted"/>
<dbReference type="Proteomes" id="UP001081071">
    <property type="component" value="Unassembled WGS sequence"/>
</dbReference>
<gene>
    <name evidence="2" type="ORF">O4220_18220</name>
</gene>
<name>A0ABT4MHI7_9NOCA</name>
<dbReference type="SUPFAM" id="SSF54593">
    <property type="entry name" value="Glyoxalase/Bleomycin resistance protein/Dihydroxybiphenyl dioxygenase"/>
    <property type="match status" value="1"/>
</dbReference>
<accession>A0ABT4MHI7</accession>
<dbReference type="RefSeq" id="WP_269606761.1">
    <property type="nucleotide sequence ID" value="NZ_JAPWIJ010000007.1"/>
</dbReference>
<organism evidence="2 3">
    <name type="scientific">Rhodococcus ruber</name>
    <dbReference type="NCBI Taxonomy" id="1830"/>
    <lineage>
        <taxon>Bacteria</taxon>
        <taxon>Bacillati</taxon>
        <taxon>Actinomycetota</taxon>
        <taxon>Actinomycetes</taxon>
        <taxon>Mycobacteriales</taxon>
        <taxon>Nocardiaceae</taxon>
        <taxon>Rhodococcus</taxon>
    </lineage>
</organism>
<protein>
    <submittedName>
        <fullName evidence="2">VOC family protein</fullName>
    </submittedName>
</protein>
<reference evidence="2" key="1">
    <citation type="submission" date="2022-12" db="EMBL/GenBank/DDBJ databases">
        <authorList>
            <person name="Krivoruchko A.V."/>
            <person name="Elkin A."/>
        </authorList>
    </citation>
    <scope>NUCLEOTIDE SEQUENCE</scope>
    <source>
        <strain evidence="2">IEGM 1391</strain>
    </source>
</reference>